<reference evidence="1" key="1">
    <citation type="journal article" date="2023" name="Mol. Phylogenet. Evol.">
        <title>Genome-scale phylogeny and comparative genomics of the fungal order Sordariales.</title>
        <authorList>
            <person name="Hensen N."/>
            <person name="Bonometti L."/>
            <person name="Westerberg I."/>
            <person name="Brannstrom I.O."/>
            <person name="Guillou S."/>
            <person name="Cros-Aarteil S."/>
            <person name="Calhoun S."/>
            <person name="Haridas S."/>
            <person name="Kuo A."/>
            <person name="Mondo S."/>
            <person name="Pangilinan J."/>
            <person name="Riley R."/>
            <person name="LaButti K."/>
            <person name="Andreopoulos B."/>
            <person name="Lipzen A."/>
            <person name="Chen C."/>
            <person name="Yan M."/>
            <person name="Daum C."/>
            <person name="Ng V."/>
            <person name="Clum A."/>
            <person name="Steindorff A."/>
            <person name="Ohm R.A."/>
            <person name="Martin F."/>
            <person name="Silar P."/>
            <person name="Natvig D.O."/>
            <person name="Lalanne C."/>
            <person name="Gautier V."/>
            <person name="Ament-Velasquez S.L."/>
            <person name="Kruys A."/>
            <person name="Hutchinson M.I."/>
            <person name="Powell A.J."/>
            <person name="Barry K."/>
            <person name="Miller A.N."/>
            <person name="Grigoriev I.V."/>
            <person name="Debuchy R."/>
            <person name="Gladieux P."/>
            <person name="Hiltunen Thoren M."/>
            <person name="Johannesson H."/>
        </authorList>
    </citation>
    <scope>NUCLEOTIDE SEQUENCE</scope>
    <source>
        <strain evidence="1">FGSC 1904</strain>
    </source>
</reference>
<evidence type="ECO:0000313" key="1">
    <source>
        <dbReference type="EMBL" id="KAK3401921.1"/>
    </source>
</evidence>
<dbReference type="EMBL" id="JAUTDP010000002">
    <property type="protein sequence ID" value="KAK3401921.1"/>
    <property type="molecule type" value="Genomic_DNA"/>
</dbReference>
<reference evidence="1" key="2">
    <citation type="submission" date="2023-07" db="EMBL/GenBank/DDBJ databases">
        <authorList>
            <consortium name="Lawrence Berkeley National Laboratory"/>
            <person name="Haridas S."/>
            <person name="Hensen N."/>
            <person name="Bonometti L."/>
            <person name="Westerberg I."/>
            <person name="Brannstrom I.O."/>
            <person name="Guillou S."/>
            <person name="Cros-Aarteil S."/>
            <person name="Calhoun S."/>
            <person name="Kuo A."/>
            <person name="Mondo S."/>
            <person name="Pangilinan J."/>
            <person name="Riley R."/>
            <person name="LaButti K."/>
            <person name="Andreopoulos B."/>
            <person name="Lipzen A."/>
            <person name="Chen C."/>
            <person name="Yanf M."/>
            <person name="Daum C."/>
            <person name="Ng V."/>
            <person name="Clum A."/>
            <person name="Steindorff A."/>
            <person name="Ohm R."/>
            <person name="Martin F."/>
            <person name="Silar P."/>
            <person name="Natvig D."/>
            <person name="Lalanne C."/>
            <person name="Gautier V."/>
            <person name="Ament-velasquez S.L."/>
            <person name="Kruys A."/>
            <person name="Hutchinson M.I."/>
            <person name="Powell A.J."/>
            <person name="Barry K."/>
            <person name="Miller A.N."/>
            <person name="Grigoriev I.V."/>
            <person name="Debuchy R."/>
            <person name="Gladieux P."/>
            <person name="Thoren M.H."/>
            <person name="Johannesson H."/>
        </authorList>
    </citation>
    <scope>NUCLEOTIDE SEQUENCE</scope>
    <source>
        <strain evidence="1">FGSC 1904</strain>
    </source>
</reference>
<dbReference type="Proteomes" id="UP001281003">
    <property type="component" value="Unassembled WGS sequence"/>
</dbReference>
<gene>
    <name evidence="1" type="ORF">B0T20DRAFT_402974</name>
</gene>
<protein>
    <submittedName>
        <fullName evidence="1">Uncharacterized protein</fullName>
    </submittedName>
</protein>
<sequence length="195" mass="21588">MQLIFVAYLWSAPQDICVLCFHFLSFFSTAQIQNLNRTTRSLKCFPVAFSHCRNVYHPAKTRFRKSGNHKHCNNICRKGHQSPSGKGLQPTPTDQAVFAASSSSSSSGAAACQTCLLTRALQEMTRRSNMERMCEGTGNLDLAAIPQLEQGGWKHFPNPENVATGCCYLAVCWNQAVDIAVSLKLIVEPPHVNEQ</sequence>
<organism evidence="1 2">
    <name type="scientific">Sordaria brevicollis</name>
    <dbReference type="NCBI Taxonomy" id="83679"/>
    <lineage>
        <taxon>Eukaryota</taxon>
        <taxon>Fungi</taxon>
        <taxon>Dikarya</taxon>
        <taxon>Ascomycota</taxon>
        <taxon>Pezizomycotina</taxon>
        <taxon>Sordariomycetes</taxon>
        <taxon>Sordariomycetidae</taxon>
        <taxon>Sordariales</taxon>
        <taxon>Sordariaceae</taxon>
        <taxon>Sordaria</taxon>
    </lineage>
</organism>
<name>A0AAE0PL76_SORBR</name>
<proteinExistence type="predicted"/>
<evidence type="ECO:0000313" key="2">
    <source>
        <dbReference type="Proteomes" id="UP001281003"/>
    </source>
</evidence>
<comment type="caution">
    <text evidence="1">The sequence shown here is derived from an EMBL/GenBank/DDBJ whole genome shotgun (WGS) entry which is preliminary data.</text>
</comment>
<dbReference type="AlphaFoldDB" id="A0AAE0PL76"/>
<keyword evidence="2" id="KW-1185">Reference proteome</keyword>
<accession>A0AAE0PL76</accession>